<reference evidence="1" key="1">
    <citation type="journal article" date="2021" name="New Phytol.">
        <title>Evolutionary innovations through gain and loss of genes in the ectomycorrhizal Boletales.</title>
        <authorList>
            <person name="Wu G."/>
            <person name="Miyauchi S."/>
            <person name="Morin E."/>
            <person name="Kuo A."/>
            <person name="Drula E."/>
            <person name="Varga T."/>
            <person name="Kohler A."/>
            <person name="Feng B."/>
            <person name="Cao Y."/>
            <person name="Lipzen A."/>
            <person name="Daum C."/>
            <person name="Hundley H."/>
            <person name="Pangilinan J."/>
            <person name="Johnson J."/>
            <person name="Barry K."/>
            <person name="LaButti K."/>
            <person name="Ng V."/>
            <person name="Ahrendt S."/>
            <person name="Min B."/>
            <person name="Choi I.G."/>
            <person name="Park H."/>
            <person name="Plett J.M."/>
            <person name="Magnuson J."/>
            <person name="Spatafora J.W."/>
            <person name="Nagy L.G."/>
            <person name="Henrissat B."/>
            <person name="Grigoriev I.V."/>
            <person name="Yang Z.L."/>
            <person name="Xu J."/>
            <person name="Martin F.M."/>
        </authorList>
    </citation>
    <scope>NUCLEOTIDE SEQUENCE</scope>
    <source>
        <strain evidence="1">KKN 215</strain>
    </source>
</reference>
<accession>A0A8K0UEK5</accession>
<evidence type="ECO:0000313" key="1">
    <source>
        <dbReference type="EMBL" id="KAH8077501.1"/>
    </source>
</evidence>
<name>A0A8K0UEK5_9AGAR</name>
<proteinExistence type="predicted"/>
<feature type="non-terminal residue" evidence="1">
    <location>
        <position position="160"/>
    </location>
</feature>
<dbReference type="OrthoDB" id="5348546at2759"/>
<evidence type="ECO:0000313" key="2">
    <source>
        <dbReference type="Proteomes" id="UP000813824"/>
    </source>
</evidence>
<dbReference type="EMBL" id="JAEVFJ010000063">
    <property type="protein sequence ID" value="KAH8077501.1"/>
    <property type="molecule type" value="Genomic_DNA"/>
</dbReference>
<dbReference type="AlphaFoldDB" id="A0A8K0UEK5"/>
<organism evidence="1 2">
    <name type="scientific">Cristinia sonorae</name>
    <dbReference type="NCBI Taxonomy" id="1940300"/>
    <lineage>
        <taxon>Eukaryota</taxon>
        <taxon>Fungi</taxon>
        <taxon>Dikarya</taxon>
        <taxon>Basidiomycota</taxon>
        <taxon>Agaricomycotina</taxon>
        <taxon>Agaricomycetes</taxon>
        <taxon>Agaricomycetidae</taxon>
        <taxon>Agaricales</taxon>
        <taxon>Pleurotineae</taxon>
        <taxon>Stephanosporaceae</taxon>
        <taxon>Cristinia</taxon>
    </lineage>
</organism>
<comment type="caution">
    <text evidence="1">The sequence shown here is derived from an EMBL/GenBank/DDBJ whole genome shotgun (WGS) entry which is preliminary data.</text>
</comment>
<protein>
    <submittedName>
        <fullName evidence="1">Uncharacterized protein</fullName>
    </submittedName>
</protein>
<dbReference type="Proteomes" id="UP000813824">
    <property type="component" value="Unassembled WGS sequence"/>
</dbReference>
<gene>
    <name evidence="1" type="ORF">BXZ70DRAFT_902256</name>
</gene>
<keyword evidence="2" id="KW-1185">Reference proteome</keyword>
<sequence>PIDVKEMQGMLIEALGSARASSLAVESLWTTLCRARPGLEDMVLKRKVDGSGDEVEMAEEEFTLGKKEWLGIVQDVLEYGRLSTGVFGRVESSFKDDHAQHAALPPHYFYVPESDPDPDRATIIKSMMPRPAKRNETKKYKQYYWKPLGKVSRWDSEDAM</sequence>